<accession>F4BWF6</accession>
<dbReference type="KEGG" id="mcj:MCON_0414"/>
<keyword evidence="6" id="KW-1185">Reference proteome</keyword>
<dbReference type="InterPro" id="IPR019734">
    <property type="entry name" value="TPR_rpt"/>
</dbReference>
<gene>
    <name evidence="5" type="ordered locus">MCON_0414</name>
</gene>
<dbReference type="InterPro" id="IPR051685">
    <property type="entry name" value="Ycf3/AcsC/BcsC/TPR_MFPF"/>
</dbReference>
<dbReference type="InParanoid" id="F4BWF6"/>
<dbReference type="AlphaFoldDB" id="F4BWF6"/>
<dbReference type="PANTHER" id="PTHR44943:SF8">
    <property type="entry name" value="TPR REPEAT-CONTAINING PROTEIN MJ0263"/>
    <property type="match status" value="1"/>
</dbReference>
<evidence type="ECO:0000256" key="4">
    <source>
        <dbReference type="SAM" id="Phobius"/>
    </source>
</evidence>
<dbReference type="Proteomes" id="UP000007807">
    <property type="component" value="Chromosome"/>
</dbReference>
<name>F4BWF6_METSG</name>
<dbReference type="STRING" id="990316.MCON_0414"/>
<evidence type="ECO:0000313" key="6">
    <source>
        <dbReference type="Proteomes" id="UP000007807"/>
    </source>
</evidence>
<dbReference type="EMBL" id="CP002565">
    <property type="protein sequence ID" value="AEB67273.1"/>
    <property type="molecule type" value="Genomic_DNA"/>
</dbReference>
<dbReference type="PANTHER" id="PTHR44943">
    <property type="entry name" value="CELLULOSE SYNTHASE OPERON PROTEIN C"/>
    <property type="match status" value="1"/>
</dbReference>
<feature type="repeat" description="TPR" evidence="3">
    <location>
        <begin position="221"/>
        <end position="254"/>
    </location>
</feature>
<dbReference type="Pfam" id="PF14559">
    <property type="entry name" value="TPR_19"/>
    <property type="match status" value="1"/>
</dbReference>
<keyword evidence="4" id="KW-1133">Transmembrane helix</keyword>
<reference evidence="5 6" key="1">
    <citation type="journal article" date="2011" name="J. Bacteriol.">
        <title>Complete genome sequence of Methanosaeta concilii, a specialist in aceticlastic methanogenesis.</title>
        <authorList>
            <person name="Barber R.D."/>
            <person name="Zhang L."/>
            <person name="Harnack M."/>
            <person name="Olson M.V."/>
            <person name="Kaul R."/>
            <person name="Ingram-Smith C."/>
            <person name="Smith K.S."/>
        </authorList>
    </citation>
    <scope>NUCLEOTIDE SEQUENCE [LARGE SCALE GENOMIC DNA]</scope>
    <source>
        <strain evidence="6">ATCC 5969 / DSM 3671 / JCM 10134 / NBRC 103675 / OCM 69 / GP-6</strain>
    </source>
</reference>
<protein>
    <submittedName>
        <fullName evidence="5">TPR-repeat protein</fullName>
    </submittedName>
</protein>
<feature type="repeat" description="TPR" evidence="3">
    <location>
        <begin position="187"/>
        <end position="220"/>
    </location>
</feature>
<dbReference type="Gene3D" id="1.25.40.10">
    <property type="entry name" value="Tetratricopeptide repeat domain"/>
    <property type="match status" value="1"/>
</dbReference>
<evidence type="ECO:0000313" key="5">
    <source>
        <dbReference type="EMBL" id="AEB67273.1"/>
    </source>
</evidence>
<dbReference type="HOGENOM" id="CLU_926253_0_0_2"/>
<proteinExistence type="predicted"/>
<organism evidence="5 6">
    <name type="scientific">Methanothrix soehngenii (strain ATCC 5969 / DSM 3671 / JCM 10134 / NBRC 103675 / OCM 69 / GP-6)</name>
    <name type="common">Methanosaeta concilii</name>
    <dbReference type="NCBI Taxonomy" id="990316"/>
    <lineage>
        <taxon>Archaea</taxon>
        <taxon>Methanobacteriati</taxon>
        <taxon>Methanobacteriota</taxon>
        <taxon>Stenosarchaea group</taxon>
        <taxon>Methanomicrobia</taxon>
        <taxon>Methanotrichales</taxon>
        <taxon>Methanotrichaceae</taxon>
        <taxon>Methanothrix</taxon>
    </lineage>
</organism>
<dbReference type="Pfam" id="PF13414">
    <property type="entry name" value="TPR_11"/>
    <property type="match status" value="1"/>
</dbReference>
<dbReference type="PROSITE" id="PS50293">
    <property type="entry name" value="TPR_REGION"/>
    <property type="match status" value="1"/>
</dbReference>
<evidence type="ECO:0000256" key="3">
    <source>
        <dbReference type="PROSITE-ProRule" id="PRU00339"/>
    </source>
</evidence>
<evidence type="ECO:0000256" key="2">
    <source>
        <dbReference type="ARBA" id="ARBA00022803"/>
    </source>
</evidence>
<keyword evidence="4" id="KW-0472">Membrane</keyword>
<keyword evidence="2 3" id="KW-0802">TPR repeat</keyword>
<dbReference type="SUPFAM" id="SSF48439">
    <property type="entry name" value="Protein prenylyltransferase"/>
    <property type="match status" value="1"/>
</dbReference>
<dbReference type="Pfam" id="PF13371">
    <property type="entry name" value="TPR_9"/>
    <property type="match status" value="1"/>
</dbReference>
<feature type="transmembrane region" description="Helical" evidence="4">
    <location>
        <begin position="21"/>
        <end position="43"/>
    </location>
</feature>
<dbReference type="PROSITE" id="PS50005">
    <property type="entry name" value="TPR"/>
    <property type="match status" value="3"/>
</dbReference>
<dbReference type="SMART" id="SM00028">
    <property type="entry name" value="TPR"/>
    <property type="match status" value="5"/>
</dbReference>
<keyword evidence="4" id="KW-0812">Transmembrane</keyword>
<evidence type="ECO:0000256" key="1">
    <source>
        <dbReference type="ARBA" id="ARBA00022737"/>
    </source>
</evidence>
<keyword evidence="1" id="KW-0677">Repeat</keyword>
<dbReference type="InterPro" id="IPR011990">
    <property type="entry name" value="TPR-like_helical_dom_sf"/>
</dbReference>
<sequence length="300" mass="33433">MHEDEEMRLTRSKQLEDEHRVRSCTGIILLLAAFACLCISASASTMEEDADHWIKEGYKQMWKGSFSQANESFEKALQIYDQAIATRPGDINATLNATNKKILLLVKLGRFDEAISTLDSTIKSYPENLKAWKIKGFSLINIAEKSIAESSEAENGTVGSNTTELDGIYDQSLQAFQRALDLDPDDAEAWRGRALAYSGLKDHDEALKASDKAVEIDPGYGQAWLDRGILLLEMGRTEEALFALDRALSIQPDNLDALSIKAEALTVLGRYQEAEAAFYQAMDMDSERYETGDSEVDWLL</sequence>
<feature type="repeat" description="TPR" evidence="3">
    <location>
        <begin position="153"/>
        <end position="186"/>
    </location>
</feature>